<evidence type="ECO:0000259" key="3">
    <source>
        <dbReference type="Pfam" id="PF00534"/>
    </source>
</evidence>
<evidence type="ECO:0000313" key="5">
    <source>
        <dbReference type="Proteomes" id="UP000051861"/>
    </source>
</evidence>
<keyword evidence="2" id="KW-0472">Membrane</keyword>
<dbReference type="Pfam" id="PF00534">
    <property type="entry name" value="Glycos_transf_1"/>
    <property type="match status" value="1"/>
</dbReference>
<sequence>MKKLAIIHRDLQHIYTGGQYRLAQVLSHAKKKRYNVEVISCGNIPGVAVENRISLIIYFIKYYLKHRDNIFTFTDHSLHFILIIPLLIGRFFGNRYGMNCNQTFYNFRKSTIAKLIEFICEYIFLHAASLRIIPSEPAVDYFQFFHLHHAGKSVIVNPAARIISKKKIRFRTQAGNIIFVGQVRWWKGLDILIQALGHIKQPSLNLDIAGEYDPCSRYFKYLKTLIHKHNLEARITFHGNLPPQDLADLYQKADLLVLSSYYETYGIVLLEALSFGLPIVTSTIPSAKVIVKDRVNGLYYETGNAEALARVLSELCSDKKLRKFIHKNNLRASKNPRTWEMVAGETVAAIDRFLS</sequence>
<dbReference type="CDD" id="cd03801">
    <property type="entry name" value="GT4_PimA-like"/>
    <property type="match status" value="1"/>
</dbReference>
<feature type="domain" description="Glycosyl transferase family 1" evidence="3">
    <location>
        <begin position="164"/>
        <end position="328"/>
    </location>
</feature>
<dbReference type="PANTHER" id="PTHR46401">
    <property type="entry name" value="GLYCOSYLTRANSFERASE WBBK-RELATED"/>
    <property type="match status" value="1"/>
</dbReference>
<evidence type="ECO:0000256" key="1">
    <source>
        <dbReference type="ARBA" id="ARBA00022679"/>
    </source>
</evidence>
<gene>
    <name evidence="4" type="ORF">AMJ44_05825</name>
</gene>
<proteinExistence type="predicted"/>
<keyword evidence="2" id="KW-0812">Transmembrane</keyword>
<keyword evidence="2" id="KW-1133">Transmembrane helix</keyword>
<dbReference type="GO" id="GO:0009103">
    <property type="term" value="P:lipopolysaccharide biosynthetic process"/>
    <property type="evidence" value="ECO:0007669"/>
    <property type="project" value="TreeGrafter"/>
</dbReference>
<accession>A0A0S7Y2G8</accession>
<reference evidence="4 5" key="1">
    <citation type="journal article" date="2015" name="Microbiome">
        <title>Genomic resolution of linkages in carbon, nitrogen, and sulfur cycling among widespread estuary sediment bacteria.</title>
        <authorList>
            <person name="Baker B.J."/>
            <person name="Lazar C.S."/>
            <person name="Teske A.P."/>
            <person name="Dick G.J."/>
        </authorList>
    </citation>
    <scope>NUCLEOTIDE SEQUENCE [LARGE SCALE GENOMIC DNA]</scope>
    <source>
        <strain evidence="4">DG_54_3</strain>
    </source>
</reference>
<evidence type="ECO:0000313" key="4">
    <source>
        <dbReference type="EMBL" id="KPJ68655.1"/>
    </source>
</evidence>
<dbReference type="AlphaFoldDB" id="A0A0S7Y2G8"/>
<dbReference type="Proteomes" id="UP000051861">
    <property type="component" value="Unassembled WGS sequence"/>
</dbReference>
<comment type="caution">
    <text evidence="4">The sequence shown here is derived from an EMBL/GenBank/DDBJ whole genome shotgun (WGS) entry which is preliminary data.</text>
</comment>
<name>A0A0S7Y2G8_UNCSA</name>
<dbReference type="Gene3D" id="3.40.50.2000">
    <property type="entry name" value="Glycogen Phosphorylase B"/>
    <property type="match status" value="2"/>
</dbReference>
<feature type="transmembrane region" description="Helical" evidence="2">
    <location>
        <begin position="70"/>
        <end position="92"/>
    </location>
</feature>
<dbReference type="SUPFAM" id="SSF53756">
    <property type="entry name" value="UDP-Glycosyltransferase/glycogen phosphorylase"/>
    <property type="match status" value="1"/>
</dbReference>
<dbReference type="PANTHER" id="PTHR46401:SF2">
    <property type="entry name" value="GLYCOSYLTRANSFERASE WBBK-RELATED"/>
    <property type="match status" value="1"/>
</dbReference>
<dbReference type="GO" id="GO:0016757">
    <property type="term" value="F:glycosyltransferase activity"/>
    <property type="evidence" value="ECO:0007669"/>
    <property type="project" value="InterPro"/>
</dbReference>
<dbReference type="InterPro" id="IPR001296">
    <property type="entry name" value="Glyco_trans_1"/>
</dbReference>
<dbReference type="EMBL" id="LIZX01000045">
    <property type="protein sequence ID" value="KPJ68655.1"/>
    <property type="molecule type" value="Genomic_DNA"/>
</dbReference>
<organism evidence="4 5">
    <name type="scientific">candidate division WOR-1 bacterium DG_54_3</name>
    <dbReference type="NCBI Taxonomy" id="1703775"/>
    <lineage>
        <taxon>Bacteria</taxon>
        <taxon>Bacillati</taxon>
        <taxon>Saganbacteria</taxon>
    </lineage>
</organism>
<keyword evidence="1" id="KW-0808">Transferase</keyword>
<protein>
    <recommendedName>
        <fullName evidence="3">Glycosyl transferase family 1 domain-containing protein</fullName>
    </recommendedName>
</protein>
<evidence type="ECO:0000256" key="2">
    <source>
        <dbReference type="SAM" id="Phobius"/>
    </source>
</evidence>